<evidence type="ECO:0000313" key="1">
    <source>
        <dbReference type="EMBL" id="RVW58475.1"/>
    </source>
</evidence>
<comment type="caution">
    <text evidence="1">The sequence shown here is derived from an EMBL/GenBank/DDBJ whole genome shotgun (WGS) entry which is preliminary data.</text>
</comment>
<dbReference type="AlphaFoldDB" id="A0A438FES1"/>
<protein>
    <submittedName>
        <fullName evidence="1">Uncharacterized protein</fullName>
    </submittedName>
</protein>
<organism evidence="1 2">
    <name type="scientific">Vitis vinifera</name>
    <name type="common">Grape</name>
    <dbReference type="NCBI Taxonomy" id="29760"/>
    <lineage>
        <taxon>Eukaryota</taxon>
        <taxon>Viridiplantae</taxon>
        <taxon>Streptophyta</taxon>
        <taxon>Embryophyta</taxon>
        <taxon>Tracheophyta</taxon>
        <taxon>Spermatophyta</taxon>
        <taxon>Magnoliopsida</taxon>
        <taxon>eudicotyledons</taxon>
        <taxon>Gunneridae</taxon>
        <taxon>Pentapetalae</taxon>
        <taxon>rosids</taxon>
        <taxon>Vitales</taxon>
        <taxon>Vitaceae</taxon>
        <taxon>Viteae</taxon>
        <taxon>Vitis</taxon>
    </lineage>
</organism>
<dbReference type="PANTHER" id="PTHR15827:SF2">
    <property type="entry name" value="CYCLIN-DEPENDENT KINASE 2-INTERACTING PROTEIN"/>
    <property type="match status" value="1"/>
</dbReference>
<reference evidence="1 2" key="1">
    <citation type="journal article" date="2018" name="PLoS Genet.">
        <title>Population sequencing reveals clonal diversity and ancestral inbreeding in the grapevine cultivar Chardonnay.</title>
        <authorList>
            <person name="Roach M.J."/>
            <person name="Johnson D.L."/>
            <person name="Bohlmann J."/>
            <person name="van Vuuren H.J."/>
            <person name="Jones S.J."/>
            <person name="Pretorius I.S."/>
            <person name="Schmidt S.A."/>
            <person name="Borneman A.R."/>
        </authorList>
    </citation>
    <scope>NUCLEOTIDE SEQUENCE [LARGE SCALE GENOMIC DNA]</scope>
    <source>
        <strain evidence="2">cv. Chardonnay</strain>
        <tissue evidence="1">Leaf</tissue>
    </source>
</reference>
<dbReference type="PANTHER" id="PTHR15827">
    <property type="entry name" value="CYCLIN-DEPENDENT KINASE 2-INTERACTING PROTEIN"/>
    <property type="match status" value="1"/>
</dbReference>
<accession>A0A438FES1</accession>
<dbReference type="Proteomes" id="UP000288805">
    <property type="component" value="Unassembled WGS sequence"/>
</dbReference>
<name>A0A438FES1_VITVI</name>
<gene>
    <name evidence="1" type="ORF">CK203_105373</name>
</gene>
<sequence>METSAQRNLRNQWSKLASYRQQWTSTASKEGHMPQILSTPISLKGNYKRFASTYGSLNFMVRLVTEEIREKTREMQYMPAMELGVLSDMPNIRKKACMKLLKQQGLHGSKLLSAYKDMVAVVTHMVNTSRSMRCFLKGTSSSPLVQFSSLSEDTNDLGDGGGTPAFLFWPISSFEKLAEELVQMFILELNLKRLLVVELHSISCEEAPQKDRYCWSDELYPGEFDDWGICSLHSKEIGELIPPKIIGFESHSLVIRSNQQPDHEILQV</sequence>
<dbReference type="EMBL" id="QGNW01000949">
    <property type="protein sequence ID" value="RVW58475.1"/>
    <property type="molecule type" value="Genomic_DNA"/>
</dbReference>
<proteinExistence type="predicted"/>
<evidence type="ECO:0000313" key="2">
    <source>
        <dbReference type="Proteomes" id="UP000288805"/>
    </source>
</evidence>